<protein>
    <submittedName>
        <fullName evidence="1">Uncharacterized protein</fullName>
    </submittedName>
</protein>
<dbReference type="EMBL" id="BMVU01000055">
    <property type="protein sequence ID" value="GGY05175.1"/>
    <property type="molecule type" value="Genomic_DNA"/>
</dbReference>
<proteinExistence type="predicted"/>
<dbReference type="Proteomes" id="UP000619244">
    <property type="component" value="Unassembled WGS sequence"/>
</dbReference>
<dbReference type="RefSeq" id="WP_190194211.1">
    <property type="nucleotide sequence ID" value="NZ_BMVU01000055.1"/>
</dbReference>
<evidence type="ECO:0000313" key="2">
    <source>
        <dbReference type="Proteomes" id="UP000619244"/>
    </source>
</evidence>
<organism evidence="1 2">
    <name type="scientific">Streptomyces minutiscleroticus</name>
    <dbReference type="NCBI Taxonomy" id="68238"/>
    <lineage>
        <taxon>Bacteria</taxon>
        <taxon>Bacillati</taxon>
        <taxon>Actinomycetota</taxon>
        <taxon>Actinomycetes</taxon>
        <taxon>Kitasatosporales</taxon>
        <taxon>Streptomycetaceae</taxon>
        <taxon>Streptomyces</taxon>
    </lineage>
</organism>
<keyword evidence="2" id="KW-1185">Reference proteome</keyword>
<comment type="caution">
    <text evidence="1">The sequence shown here is derived from an EMBL/GenBank/DDBJ whole genome shotgun (WGS) entry which is preliminary data.</text>
</comment>
<evidence type="ECO:0000313" key="1">
    <source>
        <dbReference type="EMBL" id="GGY05175.1"/>
    </source>
</evidence>
<dbReference type="AlphaFoldDB" id="A0A918U7M4"/>
<gene>
    <name evidence="1" type="ORF">GCM10010358_68210</name>
</gene>
<reference evidence="1" key="1">
    <citation type="journal article" date="2014" name="Int. J. Syst. Evol. Microbiol.">
        <title>Complete genome sequence of Corynebacterium casei LMG S-19264T (=DSM 44701T), isolated from a smear-ripened cheese.</title>
        <authorList>
            <consortium name="US DOE Joint Genome Institute (JGI-PGF)"/>
            <person name="Walter F."/>
            <person name="Albersmeier A."/>
            <person name="Kalinowski J."/>
            <person name="Ruckert C."/>
        </authorList>
    </citation>
    <scope>NUCLEOTIDE SEQUENCE</scope>
    <source>
        <strain evidence="1">JCM 4790</strain>
    </source>
</reference>
<reference evidence="1" key="2">
    <citation type="submission" date="2020-09" db="EMBL/GenBank/DDBJ databases">
        <authorList>
            <person name="Sun Q."/>
            <person name="Ohkuma M."/>
        </authorList>
    </citation>
    <scope>NUCLEOTIDE SEQUENCE</scope>
    <source>
        <strain evidence="1">JCM 4790</strain>
    </source>
</reference>
<sequence length="113" mass="11792">MPAHSVFAVYGVRIEAAPDAREALEHAVEALNISAREAGNVDPPLGLFAVGGESEWDHVLLGVAHQSLGIGSCTALPAFPADPRWDSILRSAAERLGLQVPSGPCGFIAHDLS</sequence>
<name>A0A918U7M4_9ACTN</name>
<accession>A0A918U7M4</accession>